<comment type="caution">
    <text evidence="2">The sequence shown here is derived from an EMBL/GenBank/DDBJ whole genome shotgun (WGS) entry which is preliminary data.</text>
</comment>
<dbReference type="InterPro" id="IPR038750">
    <property type="entry name" value="YczE/YyaS-like"/>
</dbReference>
<feature type="transmembrane region" description="Helical" evidence="1">
    <location>
        <begin position="43"/>
        <end position="62"/>
    </location>
</feature>
<dbReference type="EMBL" id="BAABDD010000007">
    <property type="protein sequence ID" value="GAA3739777.1"/>
    <property type="molecule type" value="Genomic_DNA"/>
</dbReference>
<keyword evidence="1" id="KW-0472">Membrane</keyword>
<sequence>MTQSGTFSLIRPLVRRGRATCARLAGRVLLTPVLPRPRARRLLQLYLGLYCYGLGGALQVASDLGAVPWDVFHQGLALHTPISIGGWSVLVGGALMLLWIPLRQRPGIGTLSNVVVIGVSLDLSLWLLPEPEGLPARVGLLVMGIVSIALATGCYIGAGLGPGPRDGLMTGLAQRGLSIRLARTCIEVTVVAIGFVLGGAVGVGTLAFALAIGPLTQLFLPLLRVESATMDDGTRS</sequence>
<evidence type="ECO:0000313" key="2">
    <source>
        <dbReference type="EMBL" id="GAA3739777.1"/>
    </source>
</evidence>
<dbReference type="RefSeq" id="WP_344969880.1">
    <property type="nucleotide sequence ID" value="NZ_BAABDD010000007.1"/>
</dbReference>
<accession>A0ABP7FIS5</accession>
<evidence type="ECO:0008006" key="4">
    <source>
        <dbReference type="Google" id="ProtNLM"/>
    </source>
</evidence>
<dbReference type="PANTHER" id="PTHR40078:SF1">
    <property type="entry name" value="INTEGRAL MEMBRANE PROTEIN"/>
    <property type="match status" value="1"/>
</dbReference>
<keyword evidence="3" id="KW-1185">Reference proteome</keyword>
<dbReference type="Pfam" id="PF19700">
    <property type="entry name" value="DUF6198"/>
    <property type="match status" value="1"/>
</dbReference>
<name>A0ABP7FIS5_9ACTN</name>
<organism evidence="2 3">
    <name type="scientific">Salinactinospora qingdaonensis</name>
    <dbReference type="NCBI Taxonomy" id="702744"/>
    <lineage>
        <taxon>Bacteria</taxon>
        <taxon>Bacillati</taxon>
        <taxon>Actinomycetota</taxon>
        <taxon>Actinomycetes</taxon>
        <taxon>Streptosporangiales</taxon>
        <taxon>Nocardiopsidaceae</taxon>
        <taxon>Salinactinospora</taxon>
    </lineage>
</organism>
<feature type="transmembrane region" description="Helical" evidence="1">
    <location>
        <begin position="181"/>
        <end position="212"/>
    </location>
</feature>
<proteinExistence type="predicted"/>
<dbReference type="PANTHER" id="PTHR40078">
    <property type="entry name" value="INTEGRAL MEMBRANE PROTEIN-RELATED"/>
    <property type="match status" value="1"/>
</dbReference>
<feature type="transmembrane region" description="Helical" evidence="1">
    <location>
        <begin position="140"/>
        <end position="160"/>
    </location>
</feature>
<reference evidence="3" key="1">
    <citation type="journal article" date="2019" name="Int. J. Syst. Evol. Microbiol.">
        <title>The Global Catalogue of Microorganisms (GCM) 10K type strain sequencing project: providing services to taxonomists for standard genome sequencing and annotation.</title>
        <authorList>
            <consortium name="The Broad Institute Genomics Platform"/>
            <consortium name="The Broad Institute Genome Sequencing Center for Infectious Disease"/>
            <person name="Wu L."/>
            <person name="Ma J."/>
        </authorList>
    </citation>
    <scope>NUCLEOTIDE SEQUENCE [LARGE SCALE GENOMIC DNA]</scope>
    <source>
        <strain evidence="3">JCM 17137</strain>
    </source>
</reference>
<protein>
    <recommendedName>
        <fullName evidence="4">Membrane protein YczE</fullName>
    </recommendedName>
</protein>
<dbReference type="Proteomes" id="UP001500908">
    <property type="component" value="Unassembled WGS sequence"/>
</dbReference>
<gene>
    <name evidence="2" type="ORF">GCM10022402_19460</name>
</gene>
<keyword evidence="1" id="KW-0812">Transmembrane</keyword>
<feature type="transmembrane region" description="Helical" evidence="1">
    <location>
        <begin position="107"/>
        <end position="128"/>
    </location>
</feature>
<evidence type="ECO:0000313" key="3">
    <source>
        <dbReference type="Proteomes" id="UP001500908"/>
    </source>
</evidence>
<evidence type="ECO:0000256" key="1">
    <source>
        <dbReference type="SAM" id="Phobius"/>
    </source>
</evidence>
<keyword evidence="1" id="KW-1133">Transmembrane helix</keyword>
<feature type="transmembrane region" description="Helical" evidence="1">
    <location>
        <begin position="82"/>
        <end position="100"/>
    </location>
</feature>